<proteinExistence type="predicted"/>
<dbReference type="AlphaFoldDB" id="J4D8E3"/>
<accession>J4D8E3</accession>
<dbReference type="KEGG" id="tot:TOT_020000990"/>
<dbReference type="GeneID" id="20715088"/>
<reference evidence="1 2" key="1">
    <citation type="journal article" date="2012" name="MBio">
        <title>Comparative genome analysis of three eukaryotic parasites with differing abilities to transform leukocytes reveals key mediators of Theileria-induced leukocyte transformation.</title>
        <authorList>
            <person name="Hayashida K."/>
            <person name="Hara Y."/>
            <person name="Abe T."/>
            <person name="Yamasaki C."/>
            <person name="Toyoda A."/>
            <person name="Kosuge T."/>
            <person name="Suzuki Y."/>
            <person name="Sato Y."/>
            <person name="Kawashima S."/>
            <person name="Katayama T."/>
            <person name="Wakaguri H."/>
            <person name="Inoue N."/>
            <person name="Homma K."/>
            <person name="Tada-Umezaki M."/>
            <person name="Yagi Y."/>
            <person name="Fujii Y."/>
            <person name="Habara T."/>
            <person name="Kanehisa M."/>
            <person name="Watanabe H."/>
            <person name="Ito K."/>
            <person name="Gojobori T."/>
            <person name="Sugawara H."/>
            <person name="Imanishi T."/>
            <person name="Weir W."/>
            <person name="Gardner M."/>
            <person name="Pain A."/>
            <person name="Shiels B."/>
            <person name="Hattori M."/>
            <person name="Nene V."/>
            <person name="Sugimoto C."/>
        </authorList>
    </citation>
    <scope>NUCLEOTIDE SEQUENCE [LARGE SCALE GENOMIC DNA]</scope>
    <source>
        <strain evidence="1 2">Shintoku</strain>
    </source>
</reference>
<dbReference type="EMBL" id="AP011947">
    <property type="protein sequence ID" value="BAM40735.1"/>
    <property type="molecule type" value="Genomic_DNA"/>
</dbReference>
<evidence type="ECO:0000313" key="1">
    <source>
        <dbReference type="EMBL" id="BAM40735.1"/>
    </source>
</evidence>
<dbReference type="VEuPathDB" id="PiroplasmaDB:TOT_020000990"/>
<protein>
    <submittedName>
        <fullName evidence="1">Uncharacterized protein</fullName>
    </submittedName>
</protein>
<organism evidence="1 2">
    <name type="scientific">Theileria orientalis strain Shintoku</name>
    <dbReference type="NCBI Taxonomy" id="869250"/>
    <lineage>
        <taxon>Eukaryota</taxon>
        <taxon>Sar</taxon>
        <taxon>Alveolata</taxon>
        <taxon>Apicomplexa</taxon>
        <taxon>Aconoidasida</taxon>
        <taxon>Piroplasmida</taxon>
        <taxon>Theileriidae</taxon>
        <taxon>Theileria</taxon>
    </lineage>
</organism>
<name>J4D8E3_THEOR</name>
<sequence>MVNTDKNGFNKALDLNDNLCQISNFSVGPRLLDEVGHKSETGSTDTNHDKKSRLESAGGLCNKTYDTNANLSFTLATGERSRSEFSSLFGGRAKRPNMLNHQLLHNTHVITHKASIHNRPVTPTNRIGYTSTRRQHINHVTHINGCRYSYIKSQSLPSPTINTYVHNTSIT</sequence>
<keyword evidence="2" id="KW-1185">Reference proteome</keyword>
<dbReference type="Proteomes" id="UP000003786">
    <property type="component" value="Chromosome 2"/>
</dbReference>
<evidence type="ECO:0000313" key="2">
    <source>
        <dbReference type="Proteomes" id="UP000003786"/>
    </source>
</evidence>
<dbReference type="RefSeq" id="XP_009691036.1">
    <property type="nucleotide sequence ID" value="XM_009692741.1"/>
</dbReference>
<gene>
    <name evidence="1" type="ORF">TOT_020000990</name>
</gene>